<dbReference type="AlphaFoldDB" id="V5EQX5"/>
<dbReference type="GeneID" id="27421731"/>
<dbReference type="HOGENOM" id="CLU_511023_0_0_1"/>
<evidence type="ECO:0000313" key="3">
    <source>
        <dbReference type="Proteomes" id="UP000019377"/>
    </source>
</evidence>
<keyword evidence="1" id="KW-0732">Signal</keyword>
<dbReference type="eggNOG" id="ENOG502R236">
    <property type="taxonomic scope" value="Eukaryota"/>
</dbReference>
<dbReference type="EMBL" id="KI545892">
    <property type="protein sequence ID" value="EST05348.1"/>
    <property type="molecule type" value="Genomic_DNA"/>
</dbReference>
<protein>
    <submittedName>
        <fullName evidence="2">Uncharacterized protein</fullName>
    </submittedName>
</protein>
<gene>
    <name evidence="2" type="ORF">PSEUBRA_SCAF6g00900</name>
</gene>
<dbReference type="OrthoDB" id="2549956at2759"/>
<dbReference type="RefSeq" id="XP_016290337.1">
    <property type="nucleotide sequence ID" value="XM_016439030.1"/>
</dbReference>
<proteinExistence type="predicted"/>
<sequence length="533" mass="55047">MRISGALLLVLAAINMANAGVIDSVDQPKHKLVRVKNGGAHVNALNTARVDLTRQHSAAVAARDTANVDAAGVARADVKLKHVASYVHTLSASLESEVKLAEDVLKITDLQKAKLSAGKLLEKVEATLSAAVTDLHGSTQAVQASASAGAQRRTILLAIALVRVAEVILNSAIPGVTNLVTLLRGLNVDQVLEGDVVSLLTDVKSLQAIHDVANVDTVLSSILAIPASVPLIELLAQLENPESFLKALTDIDSLTSLIAAAPGGIDEIAKLKGSSKLVSYIKTYGIDLVYRFLCVSHVDDVLKTILAVPGSVQLIQSLSSIADVPAFVSGLTVCGVVSFVSSIKAVEDVVQLASTVAGLVGGGVSKRDELLDGVDTTLSNVGSTISGVLGNGNVVSDVDDTAGGSVDGLLKRDGDLVDVENLVAFSGARAGNVAQIVGRDAALLPRTSQTITLLSDSIDQLYTSTADLLTTVVRLADAITDNDVSKVVKTQIVPLAGMVGLELASFVHTAAPTLQNKVNSIVDLVGKVDKSLP</sequence>
<reference evidence="3" key="1">
    <citation type="journal article" date="2013" name="Genome Announc.">
        <title>Draft genome sequence of Pseudozyma brasiliensis sp. nov. strain GHG001, a high producer of endo-1,4-xylanase isolated from an insect pest of sugarcane.</title>
        <authorList>
            <person name="Oliveira J.V.D.C."/>
            <person name="dos Santos R.A.C."/>
            <person name="Borges T.A."/>
            <person name="Riano-Pachon D.M."/>
            <person name="Goldman G.H."/>
        </authorList>
    </citation>
    <scope>NUCLEOTIDE SEQUENCE [LARGE SCALE GENOMIC DNA]</scope>
    <source>
        <strain evidence="3">GHG001</strain>
    </source>
</reference>
<accession>V5EQX5</accession>
<evidence type="ECO:0000256" key="1">
    <source>
        <dbReference type="SAM" id="SignalP"/>
    </source>
</evidence>
<dbReference type="Proteomes" id="UP000019377">
    <property type="component" value="Unassembled WGS sequence"/>
</dbReference>
<organism evidence="2 3">
    <name type="scientific">Kalmanozyma brasiliensis (strain GHG001)</name>
    <name type="common">Yeast</name>
    <name type="synonym">Pseudozyma brasiliensis</name>
    <dbReference type="NCBI Taxonomy" id="1365824"/>
    <lineage>
        <taxon>Eukaryota</taxon>
        <taxon>Fungi</taxon>
        <taxon>Dikarya</taxon>
        <taxon>Basidiomycota</taxon>
        <taxon>Ustilaginomycotina</taxon>
        <taxon>Ustilaginomycetes</taxon>
        <taxon>Ustilaginales</taxon>
        <taxon>Ustilaginaceae</taxon>
        <taxon>Kalmanozyma</taxon>
    </lineage>
</organism>
<keyword evidence="3" id="KW-1185">Reference proteome</keyword>
<feature type="chain" id="PRO_5004734820" evidence="1">
    <location>
        <begin position="20"/>
        <end position="533"/>
    </location>
</feature>
<name>V5EQX5_KALBG</name>
<feature type="signal peptide" evidence="1">
    <location>
        <begin position="1"/>
        <end position="19"/>
    </location>
</feature>
<evidence type="ECO:0000313" key="2">
    <source>
        <dbReference type="EMBL" id="EST05348.1"/>
    </source>
</evidence>